<accession>A0A8J6DZH3</accession>
<dbReference type="NCBIfam" id="TIGR00126">
    <property type="entry name" value="deoC"/>
    <property type="match status" value="1"/>
</dbReference>
<sequence length="480" mass="53677">MVQQERNPGMPLDMGIINAIRVNKAATERRCGELGTRRMVTGDYQLAWLMRAISCMDLTTLKGNDTPMRVFRLCEKAKMPVRQDMIKKLGKADLTAAAVCVYPARVKDAVRALKGTGIPVASVATGFPSGQTSLKVKLAEIRQAVVDGAEEIDVVISRDKVALAQWAELYDELRAFREACSGATLKVIMAAGELPTLTHLAKASMIAMMAGADFIKTSTGMEEVNATFPIGMTMVRQIREYYELTGHMVGFKSRRRHQRRRDRPRLALAHPRGARRRVAQQQLLPHRRVLPHQRHRALPMGRPDRHVRRPHLHAPRLSAPFIHKLSLQSLPRERLAVRVADDLRHGHHRRDHRPARAAPTHKHSAHDHGHHGPYQAPSHLTRTARHSRPRLVWGTALELAGVSLGVHDPHVMSHVDSGTSVLTSRNKGVGTLRVALHWIQQFAWVRDSRDFYQLTRPGPGTNPAGKVCGRHRPDLCGPQV</sequence>
<name>A0A8J6DZH3_9EUKA</name>
<dbReference type="EMBL" id="JAHDYR010000064">
    <property type="protein sequence ID" value="KAG9390401.1"/>
    <property type="molecule type" value="Genomic_DNA"/>
</dbReference>
<feature type="region of interest" description="Disordered" evidence="9">
    <location>
        <begin position="252"/>
        <end position="278"/>
    </location>
</feature>
<dbReference type="PANTHER" id="PTHR10889">
    <property type="entry name" value="DEOXYRIBOSE-PHOSPHATE ALDOLASE"/>
    <property type="match status" value="1"/>
</dbReference>
<evidence type="ECO:0000256" key="9">
    <source>
        <dbReference type="SAM" id="MobiDB-lite"/>
    </source>
</evidence>
<dbReference type="EC" id="4.1.2.4" evidence="3"/>
<protein>
    <recommendedName>
        <fullName evidence="3">deoxyribose-phosphate aldolase</fullName>
        <ecNumber evidence="3">4.1.2.4</ecNumber>
    </recommendedName>
    <alternativeName>
        <fullName evidence="7">2-deoxy-D-ribose 5-phosphate aldolase</fullName>
    </alternativeName>
    <alternativeName>
        <fullName evidence="6">Phosphodeoxyriboaldolase</fullName>
    </alternativeName>
</protein>
<dbReference type="GO" id="GO:0005737">
    <property type="term" value="C:cytoplasm"/>
    <property type="evidence" value="ECO:0007669"/>
    <property type="project" value="InterPro"/>
</dbReference>
<evidence type="ECO:0000256" key="4">
    <source>
        <dbReference type="ARBA" id="ARBA00023239"/>
    </source>
</evidence>
<dbReference type="Gene3D" id="3.20.20.70">
    <property type="entry name" value="Aldolase class I"/>
    <property type="match status" value="1"/>
</dbReference>
<dbReference type="GO" id="GO:0016052">
    <property type="term" value="P:carbohydrate catabolic process"/>
    <property type="evidence" value="ECO:0007669"/>
    <property type="project" value="TreeGrafter"/>
</dbReference>
<keyword evidence="4" id="KW-0456">Lyase</keyword>
<evidence type="ECO:0000313" key="11">
    <source>
        <dbReference type="Proteomes" id="UP000717585"/>
    </source>
</evidence>
<evidence type="ECO:0000256" key="7">
    <source>
        <dbReference type="ARBA" id="ARBA00032755"/>
    </source>
</evidence>
<feature type="region of interest" description="Disordered" evidence="9">
    <location>
        <begin position="344"/>
        <end position="383"/>
    </location>
</feature>
<evidence type="ECO:0000256" key="2">
    <source>
        <dbReference type="ARBA" id="ARBA00009473"/>
    </source>
</evidence>
<dbReference type="OrthoDB" id="70823at2759"/>
<dbReference type="SUPFAM" id="SSF51569">
    <property type="entry name" value="Aldolase"/>
    <property type="match status" value="1"/>
</dbReference>
<organism evidence="10 11">
    <name type="scientific">Carpediemonas membranifera</name>
    <dbReference type="NCBI Taxonomy" id="201153"/>
    <lineage>
        <taxon>Eukaryota</taxon>
        <taxon>Metamonada</taxon>
        <taxon>Carpediemonas-like organisms</taxon>
        <taxon>Carpediemonas</taxon>
    </lineage>
</organism>
<evidence type="ECO:0000256" key="5">
    <source>
        <dbReference type="ARBA" id="ARBA00023270"/>
    </source>
</evidence>
<dbReference type="InterPro" id="IPR011343">
    <property type="entry name" value="DeoC"/>
</dbReference>
<feature type="compositionally biased region" description="Basic residues" evidence="9">
    <location>
        <begin position="252"/>
        <end position="263"/>
    </location>
</feature>
<dbReference type="GO" id="GO:0004139">
    <property type="term" value="F:deoxyribose-phosphate aldolase activity"/>
    <property type="evidence" value="ECO:0007669"/>
    <property type="project" value="UniProtKB-EC"/>
</dbReference>
<comment type="pathway">
    <text evidence="1">Carbohydrate degradation; 2-deoxy-D-ribose 1-phosphate degradation; D-glyceraldehyde 3-phosphate and acetaldehyde from 2-deoxy-alpha-D-ribose 1-phosphate: step 2/2.</text>
</comment>
<dbReference type="AlphaFoldDB" id="A0A8J6DZH3"/>
<dbReference type="GO" id="GO:0009264">
    <property type="term" value="P:deoxyribonucleotide catabolic process"/>
    <property type="evidence" value="ECO:0007669"/>
    <property type="project" value="InterPro"/>
</dbReference>
<evidence type="ECO:0000256" key="8">
    <source>
        <dbReference type="ARBA" id="ARBA00048791"/>
    </source>
</evidence>
<dbReference type="Pfam" id="PF01791">
    <property type="entry name" value="DeoC"/>
    <property type="match status" value="1"/>
</dbReference>
<proteinExistence type="inferred from homology"/>
<gene>
    <name evidence="10" type="ORF">J8273_7751</name>
</gene>
<feature type="compositionally biased region" description="Basic residues" evidence="9">
    <location>
        <begin position="345"/>
        <end position="371"/>
    </location>
</feature>
<evidence type="ECO:0000256" key="1">
    <source>
        <dbReference type="ARBA" id="ARBA00004816"/>
    </source>
</evidence>
<dbReference type="GO" id="GO:0046386">
    <property type="term" value="P:deoxyribose phosphate catabolic process"/>
    <property type="evidence" value="ECO:0007669"/>
    <property type="project" value="UniProtKB-UniPathway"/>
</dbReference>
<evidence type="ECO:0000256" key="6">
    <source>
        <dbReference type="ARBA" id="ARBA00031814"/>
    </source>
</evidence>
<dbReference type="InterPro" id="IPR013785">
    <property type="entry name" value="Aldolase_TIM"/>
</dbReference>
<dbReference type="Proteomes" id="UP000717585">
    <property type="component" value="Unassembled WGS sequence"/>
</dbReference>
<reference evidence="10" key="1">
    <citation type="submission" date="2021-05" db="EMBL/GenBank/DDBJ databases">
        <title>A free-living protist that lacks canonical eukaryotic 1 DNA replication and segregation systems.</title>
        <authorList>
            <person name="Salas-Leiva D.E."/>
            <person name="Tromer E.C."/>
            <person name="Curtis B.A."/>
            <person name="Jerlstrom-Hultqvist J."/>
            <person name="Kolisko M."/>
            <person name="Yi Z."/>
            <person name="Salas-Leiva J.S."/>
            <person name="Gallot-Lavallee L."/>
            <person name="Kops G.J.P.L."/>
            <person name="Archibald J.M."/>
            <person name="Simpson A.G.B."/>
            <person name="Roger A.J."/>
        </authorList>
    </citation>
    <scope>NUCLEOTIDE SEQUENCE</scope>
    <source>
        <strain evidence="10">BICM</strain>
    </source>
</reference>
<dbReference type="InterPro" id="IPR002915">
    <property type="entry name" value="DeoC/FbaB/LacD_aldolase"/>
</dbReference>
<keyword evidence="11" id="KW-1185">Reference proteome</keyword>
<keyword evidence="5" id="KW-0704">Schiff base</keyword>
<evidence type="ECO:0000256" key="3">
    <source>
        <dbReference type="ARBA" id="ARBA00012515"/>
    </source>
</evidence>
<evidence type="ECO:0000313" key="10">
    <source>
        <dbReference type="EMBL" id="KAG9390401.1"/>
    </source>
</evidence>
<dbReference type="PANTHER" id="PTHR10889:SF3">
    <property type="entry name" value="DEOXYRIBOSE-PHOSPHATE ALDOLASE"/>
    <property type="match status" value="1"/>
</dbReference>
<dbReference type="SMART" id="SM01133">
    <property type="entry name" value="DeoC"/>
    <property type="match status" value="1"/>
</dbReference>
<comment type="caution">
    <text evidence="10">The sequence shown here is derived from an EMBL/GenBank/DDBJ whole genome shotgun (WGS) entry which is preliminary data.</text>
</comment>
<comment type="similarity">
    <text evidence="2">Belongs to the DeoC/FbaB aldolase family. DeoC type 2 subfamily.</text>
</comment>
<comment type="catalytic activity">
    <reaction evidence="8">
        <text>2-deoxy-D-ribose 5-phosphate = D-glyceraldehyde 3-phosphate + acetaldehyde</text>
        <dbReference type="Rhea" id="RHEA:12821"/>
        <dbReference type="ChEBI" id="CHEBI:15343"/>
        <dbReference type="ChEBI" id="CHEBI:59776"/>
        <dbReference type="ChEBI" id="CHEBI:62877"/>
        <dbReference type="EC" id="4.1.2.4"/>
    </reaction>
</comment>
<dbReference type="UniPathway" id="UPA00002">
    <property type="reaction ID" value="UER00468"/>
</dbReference>
<dbReference type="CDD" id="cd00959">
    <property type="entry name" value="DeoC"/>
    <property type="match status" value="1"/>
</dbReference>